<keyword evidence="9 14" id="KW-0560">Oxidoreductase</keyword>
<dbReference type="PANTHER" id="PTHR24292:SF54">
    <property type="entry name" value="CYP9F3-RELATED"/>
    <property type="match status" value="1"/>
</dbReference>
<dbReference type="GO" id="GO:0016705">
    <property type="term" value="F:oxidoreductase activity, acting on paired donors, with incorporation or reduction of molecular oxygen"/>
    <property type="evidence" value="ECO:0007669"/>
    <property type="project" value="InterPro"/>
</dbReference>
<evidence type="ECO:0000256" key="14">
    <source>
        <dbReference type="RuleBase" id="RU000461"/>
    </source>
</evidence>
<dbReference type="FunFam" id="1.10.630.10:FF:000042">
    <property type="entry name" value="Cytochrome P450"/>
    <property type="match status" value="1"/>
</dbReference>
<dbReference type="GO" id="GO:0005789">
    <property type="term" value="C:endoplasmic reticulum membrane"/>
    <property type="evidence" value="ECO:0007669"/>
    <property type="project" value="UniProtKB-SubCell"/>
</dbReference>
<dbReference type="EMBL" id="KZ288358">
    <property type="protein sequence ID" value="PBC27055.1"/>
    <property type="molecule type" value="Genomic_DNA"/>
</dbReference>
<evidence type="ECO:0000256" key="5">
    <source>
        <dbReference type="ARBA" id="ARBA00022617"/>
    </source>
</evidence>
<evidence type="ECO:0000256" key="10">
    <source>
        <dbReference type="ARBA" id="ARBA00023004"/>
    </source>
</evidence>
<protein>
    <submittedName>
        <fullName evidence="16">Cytochrome P450 6a13</fullName>
    </submittedName>
</protein>
<dbReference type="PANTHER" id="PTHR24292">
    <property type="entry name" value="CYTOCHROME P450"/>
    <property type="match status" value="1"/>
</dbReference>
<feature type="transmembrane region" description="Helical" evidence="15">
    <location>
        <begin position="6"/>
        <end position="21"/>
    </location>
</feature>
<evidence type="ECO:0000256" key="2">
    <source>
        <dbReference type="ARBA" id="ARBA00004174"/>
    </source>
</evidence>
<evidence type="ECO:0000256" key="3">
    <source>
        <dbReference type="ARBA" id="ARBA00004406"/>
    </source>
</evidence>
<comment type="subcellular location">
    <subcellularLocation>
        <location evidence="3">Endoplasmic reticulum membrane</location>
        <topology evidence="3">Peripheral membrane protein</topology>
    </subcellularLocation>
    <subcellularLocation>
        <location evidence="2">Microsome membrane</location>
        <topology evidence="2">Peripheral membrane protein</topology>
    </subcellularLocation>
</comment>
<dbReference type="InterPro" id="IPR001128">
    <property type="entry name" value="Cyt_P450"/>
</dbReference>
<keyword evidence="17" id="KW-1185">Reference proteome</keyword>
<keyword evidence="11 14" id="KW-0503">Monooxygenase</keyword>
<keyword evidence="6 13" id="KW-0479">Metal-binding</keyword>
<dbReference type="CDD" id="cd11056">
    <property type="entry name" value="CYP6-like"/>
    <property type="match status" value="1"/>
</dbReference>
<dbReference type="GO" id="GO:0004497">
    <property type="term" value="F:monooxygenase activity"/>
    <property type="evidence" value="ECO:0007669"/>
    <property type="project" value="UniProtKB-KW"/>
</dbReference>
<accession>A0A2A3E5S7</accession>
<evidence type="ECO:0000256" key="7">
    <source>
        <dbReference type="ARBA" id="ARBA00022824"/>
    </source>
</evidence>
<dbReference type="GO" id="GO:0020037">
    <property type="term" value="F:heme binding"/>
    <property type="evidence" value="ECO:0007669"/>
    <property type="project" value="InterPro"/>
</dbReference>
<dbReference type="Proteomes" id="UP000242457">
    <property type="component" value="Unassembled WGS sequence"/>
</dbReference>
<keyword evidence="5 13" id="KW-0349">Heme</keyword>
<dbReference type="Pfam" id="PF00067">
    <property type="entry name" value="p450"/>
    <property type="match status" value="1"/>
</dbReference>
<dbReference type="InterPro" id="IPR002401">
    <property type="entry name" value="Cyt_P450_E_grp-I"/>
</dbReference>
<dbReference type="GO" id="GO:0005506">
    <property type="term" value="F:iron ion binding"/>
    <property type="evidence" value="ECO:0007669"/>
    <property type="project" value="InterPro"/>
</dbReference>
<evidence type="ECO:0000256" key="9">
    <source>
        <dbReference type="ARBA" id="ARBA00023002"/>
    </source>
</evidence>
<feature type="binding site" description="axial binding residue" evidence="13">
    <location>
        <position position="443"/>
    </location>
    <ligand>
        <name>heme</name>
        <dbReference type="ChEBI" id="CHEBI:30413"/>
    </ligand>
    <ligandPart>
        <name>Fe</name>
        <dbReference type="ChEBI" id="CHEBI:18248"/>
    </ligandPart>
</feature>
<dbReference type="InterPro" id="IPR036396">
    <property type="entry name" value="Cyt_P450_sf"/>
</dbReference>
<evidence type="ECO:0000256" key="6">
    <source>
        <dbReference type="ARBA" id="ARBA00022723"/>
    </source>
</evidence>
<dbReference type="Gene3D" id="1.10.630.10">
    <property type="entry name" value="Cytochrome P450"/>
    <property type="match status" value="1"/>
</dbReference>
<keyword evidence="15" id="KW-1133">Transmembrane helix</keyword>
<evidence type="ECO:0000256" key="12">
    <source>
        <dbReference type="ARBA" id="ARBA00023136"/>
    </source>
</evidence>
<sequence>MDYFQILCAISVVIVTIYYYYSSKYAFWQNRGISGPKSVVFFGSFANPLIKKKSISETVKKWYDDYKHESVFGIFEGMTPVLVINDLDMIKDVLIKDFSLFMDRGFRIFPKIEPLTQHLFLLEAERWRPIRMKLSPIFTSGKLKEMFFLIMESAKNLEEYLNEVVKKNEMVECRDLAAKFTTDVIGSCAFGINTHSLLDEDSEFRKMGKKMFSPTLKLMIGNTCKVLFPSLYGVIGNMFTMKDIDKFFINLISTTMKYRKDNNIVRSDFINMLMQLKEHPEKMDNIELTDILLTAQAVVFFIAGFETSSSTMAFSLYELAQNQEIQDKLRQEIRKVYEKNKGVLTYTDIKEMKYLDKVFKETLRKYPILSILTRKAKENYTFKGTKITIPKGTKLWIPVYGIQHDPNIYPKPEVFDPERFEDDAFASRHPMSYLPFGDGPRNCIGSRFAHYQSKIGLLTILRNHKVNVCEKTTIPFKSDERNFFLVLKGGVYLKITKI</sequence>
<proteinExistence type="inferred from homology"/>
<gene>
    <name evidence="16" type="ORF">APICC_04305</name>
</gene>
<evidence type="ECO:0000313" key="16">
    <source>
        <dbReference type="EMBL" id="PBC27055.1"/>
    </source>
</evidence>
<name>A0A2A3E5S7_APICC</name>
<dbReference type="SUPFAM" id="SSF48264">
    <property type="entry name" value="Cytochrome P450"/>
    <property type="match status" value="1"/>
</dbReference>
<keyword evidence="15" id="KW-0812">Transmembrane</keyword>
<evidence type="ECO:0000256" key="13">
    <source>
        <dbReference type="PIRSR" id="PIRSR602401-1"/>
    </source>
</evidence>
<evidence type="ECO:0000256" key="11">
    <source>
        <dbReference type="ARBA" id="ARBA00023033"/>
    </source>
</evidence>
<evidence type="ECO:0000256" key="8">
    <source>
        <dbReference type="ARBA" id="ARBA00022848"/>
    </source>
</evidence>
<keyword evidence="10 13" id="KW-0408">Iron</keyword>
<keyword evidence="12 15" id="KW-0472">Membrane</keyword>
<comment type="similarity">
    <text evidence="4 14">Belongs to the cytochrome P450 family.</text>
</comment>
<dbReference type="PRINTS" id="PR00463">
    <property type="entry name" value="EP450I"/>
</dbReference>
<evidence type="ECO:0000256" key="15">
    <source>
        <dbReference type="SAM" id="Phobius"/>
    </source>
</evidence>
<dbReference type="AlphaFoldDB" id="A0A2A3E5S7"/>
<dbReference type="InterPro" id="IPR050476">
    <property type="entry name" value="Insect_CytP450_Detox"/>
</dbReference>
<dbReference type="PROSITE" id="PS00086">
    <property type="entry name" value="CYTOCHROME_P450"/>
    <property type="match status" value="1"/>
</dbReference>
<keyword evidence="8" id="KW-0492">Microsome</keyword>
<evidence type="ECO:0000256" key="4">
    <source>
        <dbReference type="ARBA" id="ARBA00010617"/>
    </source>
</evidence>
<keyword evidence="7" id="KW-0256">Endoplasmic reticulum</keyword>
<evidence type="ECO:0000313" key="17">
    <source>
        <dbReference type="Proteomes" id="UP000242457"/>
    </source>
</evidence>
<evidence type="ECO:0000256" key="1">
    <source>
        <dbReference type="ARBA" id="ARBA00001971"/>
    </source>
</evidence>
<reference evidence="16 17" key="1">
    <citation type="submission" date="2014-07" db="EMBL/GenBank/DDBJ databases">
        <title>Genomic and transcriptomic analysis on Apis cerana provide comprehensive insights into honey bee biology.</title>
        <authorList>
            <person name="Diao Q."/>
            <person name="Sun L."/>
            <person name="Zheng H."/>
            <person name="Zheng H."/>
            <person name="Xu S."/>
            <person name="Wang S."/>
            <person name="Zeng Z."/>
            <person name="Hu F."/>
            <person name="Su S."/>
            <person name="Wu J."/>
        </authorList>
    </citation>
    <scope>NUCLEOTIDE SEQUENCE [LARGE SCALE GENOMIC DNA]</scope>
    <source>
        <tissue evidence="16">Pupae without intestine</tissue>
    </source>
</reference>
<dbReference type="InterPro" id="IPR017972">
    <property type="entry name" value="Cyt_P450_CS"/>
</dbReference>
<dbReference type="STRING" id="94128.A0A2A3E5S7"/>
<comment type="cofactor">
    <cofactor evidence="1 13">
        <name>heme</name>
        <dbReference type="ChEBI" id="CHEBI:30413"/>
    </cofactor>
</comment>
<dbReference type="OrthoDB" id="2789670at2759"/>
<organism evidence="16 17">
    <name type="scientific">Apis cerana cerana</name>
    <name type="common">Oriental honeybee</name>
    <dbReference type="NCBI Taxonomy" id="94128"/>
    <lineage>
        <taxon>Eukaryota</taxon>
        <taxon>Metazoa</taxon>
        <taxon>Ecdysozoa</taxon>
        <taxon>Arthropoda</taxon>
        <taxon>Hexapoda</taxon>
        <taxon>Insecta</taxon>
        <taxon>Pterygota</taxon>
        <taxon>Neoptera</taxon>
        <taxon>Endopterygota</taxon>
        <taxon>Hymenoptera</taxon>
        <taxon>Apocrita</taxon>
        <taxon>Aculeata</taxon>
        <taxon>Apoidea</taxon>
        <taxon>Anthophila</taxon>
        <taxon>Apidae</taxon>
        <taxon>Apis</taxon>
    </lineage>
</organism>
<dbReference type="PRINTS" id="PR00385">
    <property type="entry name" value="P450"/>
</dbReference>